<dbReference type="EMBL" id="AP022821">
    <property type="protein sequence ID" value="BCA91193.1"/>
    <property type="molecule type" value="Genomic_DNA"/>
</dbReference>
<evidence type="ECO:0000256" key="5">
    <source>
        <dbReference type="ARBA" id="ARBA00023002"/>
    </source>
</evidence>
<dbReference type="OrthoDB" id="9783171at2"/>
<protein>
    <submittedName>
        <fullName evidence="7">Prolyl 4-hydroxylase subunit alpha</fullName>
    </submittedName>
</protein>
<dbReference type="GO" id="GO:0071456">
    <property type="term" value="P:cellular response to hypoxia"/>
    <property type="evidence" value="ECO:0007669"/>
    <property type="project" value="TreeGrafter"/>
</dbReference>
<sequence>MIALSELDSPALDPQAHLELVDALVEQGWYVGKGVIDSALCQALHREIHHLAEHDALDEAGIGRGQQHHLRKDIRGDAIHWLDRESDAQRRYLDAMAELQQSLNQALFLGLFEYEAHFAHYPAGAFYQRHLDSFRGRANRVISTVGYLNPDWPSDGGGEMVIYHPDDPTLEVARVVPEAGTFACFLSETIPHEVLPTRQPRASIAGWFRRNASMGGVLDPAR</sequence>
<comment type="cofactor">
    <cofactor evidence="1">
        <name>L-ascorbate</name>
        <dbReference type="ChEBI" id="CHEBI:38290"/>
    </cofactor>
</comment>
<evidence type="ECO:0000256" key="3">
    <source>
        <dbReference type="ARBA" id="ARBA00022896"/>
    </source>
</evidence>
<evidence type="ECO:0000256" key="2">
    <source>
        <dbReference type="ARBA" id="ARBA00022723"/>
    </source>
</evidence>
<keyword evidence="6" id="KW-0408">Iron</keyword>
<reference evidence="7 8" key="1">
    <citation type="submission" date="2020-02" db="EMBL/GenBank/DDBJ databases">
        <title>Complete Genome Sequence of Halomonas meridiana strain BAA-801, Isolated from Deep Sea Thermal Vent.</title>
        <authorList>
            <person name="Takahashi Y."/>
            <person name="Takahashi H."/>
            <person name="Galipon J."/>
            <person name="Arakawa K."/>
        </authorList>
    </citation>
    <scope>NUCLEOTIDE SEQUENCE [LARGE SCALE GENOMIC DNA]</scope>
    <source>
        <strain evidence="7 8">Slthf1</strain>
    </source>
</reference>
<keyword evidence="3" id="KW-0847">Vitamin C</keyword>
<dbReference type="InterPro" id="IPR005123">
    <property type="entry name" value="Oxoglu/Fe-dep_dioxygenase_dom"/>
</dbReference>
<evidence type="ECO:0000313" key="7">
    <source>
        <dbReference type="EMBL" id="BCA91193.1"/>
    </source>
</evidence>
<dbReference type="InterPro" id="IPR006620">
    <property type="entry name" value="Pro_4_hyd_alph"/>
</dbReference>
<keyword evidence="2" id="KW-0479">Metal-binding</keyword>
<dbReference type="Pfam" id="PF13640">
    <property type="entry name" value="2OG-FeII_Oxy_3"/>
    <property type="match status" value="1"/>
</dbReference>
<dbReference type="InterPro" id="IPR051559">
    <property type="entry name" value="HIF_prolyl_hydroxylases"/>
</dbReference>
<dbReference type="Proteomes" id="UP000503197">
    <property type="component" value="Chromosome"/>
</dbReference>
<dbReference type="Gene3D" id="2.60.120.620">
    <property type="entry name" value="q2cbj1_9rhob like domain"/>
    <property type="match status" value="1"/>
</dbReference>
<dbReference type="InterPro" id="IPR044862">
    <property type="entry name" value="Pro_4_hyd_alph_FE2OG_OXY"/>
</dbReference>
<accession>A0A0D7V1Y9</accession>
<gene>
    <name evidence="7" type="ORF">HMSLTHF_09680</name>
</gene>
<proteinExistence type="predicted"/>
<dbReference type="RefSeq" id="WP_044627900.1">
    <property type="nucleotide sequence ID" value="NZ_AP022821.1"/>
</dbReference>
<keyword evidence="5" id="KW-0560">Oxidoreductase</keyword>
<dbReference type="PANTHER" id="PTHR12907">
    <property type="entry name" value="EGL NINE HOMOLOG-RELATED"/>
    <property type="match status" value="1"/>
</dbReference>
<organism evidence="7 8">
    <name type="scientific">Vreelandella aquamarina</name>
    <dbReference type="NCBI Taxonomy" id="77097"/>
    <lineage>
        <taxon>Bacteria</taxon>
        <taxon>Pseudomonadati</taxon>
        <taxon>Pseudomonadota</taxon>
        <taxon>Gammaproteobacteria</taxon>
        <taxon>Oceanospirillales</taxon>
        <taxon>Halomonadaceae</taxon>
        <taxon>Vreelandella</taxon>
    </lineage>
</organism>
<dbReference type="SMART" id="SM00702">
    <property type="entry name" value="P4Hc"/>
    <property type="match status" value="1"/>
</dbReference>
<dbReference type="AlphaFoldDB" id="A0A0D7V1Y9"/>
<dbReference type="PROSITE" id="PS51471">
    <property type="entry name" value="FE2OG_OXY"/>
    <property type="match status" value="1"/>
</dbReference>
<evidence type="ECO:0000256" key="6">
    <source>
        <dbReference type="ARBA" id="ARBA00023004"/>
    </source>
</evidence>
<dbReference type="PANTHER" id="PTHR12907:SF26">
    <property type="entry name" value="HIF PROLYL HYDROXYLASE, ISOFORM C"/>
    <property type="match status" value="1"/>
</dbReference>
<dbReference type="GO" id="GO:0031543">
    <property type="term" value="F:peptidyl-proline dioxygenase activity"/>
    <property type="evidence" value="ECO:0007669"/>
    <property type="project" value="TreeGrafter"/>
</dbReference>
<evidence type="ECO:0000313" key="8">
    <source>
        <dbReference type="Proteomes" id="UP000503197"/>
    </source>
</evidence>
<keyword evidence="4" id="KW-0223">Dioxygenase</keyword>
<name>A0A0D7V1Y9_9GAMM</name>
<dbReference type="GO" id="GO:0031418">
    <property type="term" value="F:L-ascorbic acid binding"/>
    <property type="evidence" value="ECO:0007669"/>
    <property type="project" value="UniProtKB-KW"/>
</dbReference>
<dbReference type="GO" id="GO:0008198">
    <property type="term" value="F:ferrous iron binding"/>
    <property type="evidence" value="ECO:0007669"/>
    <property type="project" value="TreeGrafter"/>
</dbReference>
<evidence type="ECO:0000256" key="4">
    <source>
        <dbReference type="ARBA" id="ARBA00022964"/>
    </source>
</evidence>
<evidence type="ECO:0000256" key="1">
    <source>
        <dbReference type="ARBA" id="ARBA00001961"/>
    </source>
</evidence>